<keyword evidence="3" id="KW-1185">Reference proteome</keyword>
<dbReference type="InterPro" id="IPR019454">
    <property type="entry name" value="Lipoprot_YkyA-like"/>
</dbReference>
<comment type="caution">
    <text evidence="2">The sequence shown here is derived from an EMBL/GenBank/DDBJ whole genome shotgun (WGS) entry which is preliminary data.</text>
</comment>
<reference evidence="2" key="1">
    <citation type="journal article" date="2014" name="Int. J. Syst. Evol. Microbiol.">
        <title>Complete genome sequence of Corynebacterium casei LMG S-19264T (=DSM 44701T), isolated from a smear-ripened cheese.</title>
        <authorList>
            <consortium name="US DOE Joint Genome Institute (JGI-PGF)"/>
            <person name="Walter F."/>
            <person name="Albersmeier A."/>
            <person name="Kalinowski J."/>
            <person name="Ruckert C."/>
        </authorList>
    </citation>
    <scope>NUCLEOTIDE SEQUENCE</scope>
    <source>
        <strain evidence="2">CGMCC 1.15454</strain>
    </source>
</reference>
<dbReference type="RefSeq" id="WP_230856049.1">
    <property type="nucleotide sequence ID" value="NZ_BMJD01000052.1"/>
</dbReference>
<dbReference type="PROSITE" id="PS51257">
    <property type="entry name" value="PROKAR_LIPOPROTEIN"/>
    <property type="match status" value="1"/>
</dbReference>
<sequence length="234" mass="27177">MSLKKTMIMFSLSVIAVLSACNGASTEEKIYDHLEEAVTLEAAFEEQQKPIVDLEKKEQELYAQIIDLGMDDFDKIKDLSQQAIETIEKRSDKIGKEKESIEASKDEFVKMEDLVDKLEDKKVKDKAKEMYDAMMKRYKAYDSLNKAYRNSLKLEKELYTMLQKEDVEQETLTDHISKINDSYQNVLEANKKFNTCTTTYNALKKEFYQAAEIEVEYDNDTSADKKDTKDDKKD</sequence>
<reference evidence="2" key="2">
    <citation type="submission" date="2020-09" db="EMBL/GenBank/DDBJ databases">
        <authorList>
            <person name="Sun Q."/>
            <person name="Zhou Y."/>
        </authorList>
    </citation>
    <scope>NUCLEOTIDE SEQUENCE</scope>
    <source>
        <strain evidence="2">CGMCC 1.15454</strain>
    </source>
</reference>
<feature type="chain" id="PRO_5040944426" evidence="1">
    <location>
        <begin position="21"/>
        <end position="234"/>
    </location>
</feature>
<keyword evidence="1" id="KW-0732">Signal</keyword>
<evidence type="ECO:0000313" key="2">
    <source>
        <dbReference type="EMBL" id="GGB59054.1"/>
    </source>
</evidence>
<name>A0A9W5U1N9_9BACI</name>
<dbReference type="EMBL" id="BMJD01000052">
    <property type="protein sequence ID" value="GGB59054.1"/>
    <property type="molecule type" value="Genomic_DNA"/>
</dbReference>
<organism evidence="2 3">
    <name type="scientific">Lentibacillus populi</name>
    <dbReference type="NCBI Taxonomy" id="1827502"/>
    <lineage>
        <taxon>Bacteria</taxon>
        <taxon>Bacillati</taxon>
        <taxon>Bacillota</taxon>
        <taxon>Bacilli</taxon>
        <taxon>Bacillales</taxon>
        <taxon>Bacillaceae</taxon>
        <taxon>Lentibacillus</taxon>
    </lineage>
</organism>
<dbReference type="Pfam" id="PF10368">
    <property type="entry name" value="YkyA"/>
    <property type="match status" value="1"/>
</dbReference>
<proteinExistence type="predicted"/>
<feature type="signal peptide" evidence="1">
    <location>
        <begin position="1"/>
        <end position="20"/>
    </location>
</feature>
<dbReference type="Gene3D" id="1.20.120.570">
    <property type="entry name" value="YkyA-like"/>
    <property type="match status" value="1"/>
</dbReference>
<dbReference type="SUPFAM" id="SSF140423">
    <property type="entry name" value="MW0975(SA0943)-like"/>
    <property type="match status" value="1"/>
</dbReference>
<keyword evidence="2" id="KW-0449">Lipoprotein</keyword>
<evidence type="ECO:0000313" key="3">
    <source>
        <dbReference type="Proteomes" id="UP000621492"/>
    </source>
</evidence>
<dbReference type="InterPro" id="IPR036785">
    <property type="entry name" value="YkyA-like_sf"/>
</dbReference>
<protein>
    <submittedName>
        <fullName evidence="2">Lipoprotein</fullName>
    </submittedName>
</protein>
<dbReference type="AlphaFoldDB" id="A0A9W5U1N9"/>
<dbReference type="Proteomes" id="UP000621492">
    <property type="component" value="Unassembled WGS sequence"/>
</dbReference>
<accession>A0A9W5U1N9</accession>
<gene>
    <name evidence="2" type="ORF">GCM10011409_40680</name>
</gene>
<evidence type="ECO:0000256" key="1">
    <source>
        <dbReference type="SAM" id="SignalP"/>
    </source>
</evidence>